<dbReference type="Pfam" id="PF00682">
    <property type="entry name" value="HMGL-like"/>
    <property type="match status" value="1"/>
</dbReference>
<dbReference type="SUPFAM" id="SSF51569">
    <property type="entry name" value="Aldolase"/>
    <property type="match status" value="1"/>
</dbReference>
<dbReference type="Proteomes" id="UP000247555">
    <property type="component" value="Unassembled WGS sequence"/>
</dbReference>
<sequence>MPLAIEQLIADFGGVARLATLLAEHFPAEPVSRGAIYKWRERGSLPLAQAERLRVLAQRLGRGFELSDYQRGQAASPAPVTALRVLDVSLAQAPAGVHASWLAALDALGLTGVCLGDALGAPRALLAHCHTPPWLEAPTQEMAVWLAAQAFAGRRQGGVRLCLDAHPPDADELRRCLRLLDALGLRAALRLPVRAEWPADWLHALRQATALGADSLTLDDAGLHWVPEQWAETLRRLRARLGSEVCLGARCHNRHGLALANALAALSAGARQLDGALSGEHAAPLPALAATLDIHAARYPVRLSMPAQALARAQALHMH</sequence>
<dbReference type="InterPro" id="IPR000891">
    <property type="entry name" value="PYR_CT"/>
</dbReference>
<dbReference type="InterPro" id="IPR059216">
    <property type="entry name" value="LeuA_carph_isopro_dom"/>
</dbReference>
<keyword evidence="3" id="KW-1185">Reference proteome</keyword>
<comment type="caution">
    <text evidence="2">The sequence shown here is derived from an EMBL/GenBank/DDBJ whole genome shotgun (WGS) entry which is preliminary data.</text>
</comment>
<reference evidence="2 3" key="1">
    <citation type="submission" date="2018-05" db="EMBL/GenBank/DDBJ databases">
        <title>Genomic Encyclopedia of Type Strains, Phase IV (KMG-IV): sequencing the most valuable type-strain genomes for metagenomic binning, comparative biology and taxonomic classification.</title>
        <authorList>
            <person name="Goeker M."/>
        </authorList>
    </citation>
    <scope>NUCLEOTIDE SEQUENCE [LARGE SCALE GENOMIC DNA]</scope>
    <source>
        <strain evidence="2 3">DSM 29661</strain>
    </source>
</reference>
<accession>A0A318KUE7</accession>
<name>A0A318KUE7_9NEIS</name>
<organism evidence="2 3">
    <name type="scientific">Rivihabitans pingtungensis</name>
    <dbReference type="NCBI Taxonomy" id="1054498"/>
    <lineage>
        <taxon>Bacteria</taxon>
        <taxon>Pseudomonadati</taxon>
        <taxon>Pseudomonadota</taxon>
        <taxon>Betaproteobacteria</taxon>
        <taxon>Neisseriales</taxon>
        <taxon>Aquaspirillaceae</taxon>
        <taxon>Rivihabitans</taxon>
    </lineage>
</organism>
<dbReference type="PROSITE" id="PS50991">
    <property type="entry name" value="PYR_CT"/>
    <property type="match status" value="1"/>
</dbReference>
<evidence type="ECO:0000313" key="3">
    <source>
        <dbReference type="Proteomes" id="UP000247555"/>
    </source>
</evidence>
<dbReference type="RefSeq" id="WP_110390525.1">
    <property type="nucleotide sequence ID" value="NZ_QJKI01000007.1"/>
</dbReference>
<dbReference type="InterPro" id="IPR013785">
    <property type="entry name" value="Aldolase_TIM"/>
</dbReference>
<feature type="domain" description="Pyruvate carboxyltransferase" evidence="1">
    <location>
        <begin position="202"/>
        <end position="311"/>
    </location>
</feature>
<gene>
    <name evidence="2" type="ORF">DFR34_10781</name>
</gene>
<dbReference type="EMBL" id="QJKI01000007">
    <property type="protein sequence ID" value="PXX79325.1"/>
    <property type="molecule type" value="Genomic_DNA"/>
</dbReference>
<proteinExistence type="predicted"/>
<evidence type="ECO:0000259" key="1">
    <source>
        <dbReference type="PROSITE" id="PS50991"/>
    </source>
</evidence>
<dbReference type="OrthoDB" id="10016110at2"/>
<dbReference type="GO" id="GO:0003824">
    <property type="term" value="F:catalytic activity"/>
    <property type="evidence" value="ECO:0007669"/>
    <property type="project" value="InterPro"/>
</dbReference>
<evidence type="ECO:0000313" key="2">
    <source>
        <dbReference type="EMBL" id="PXX79325.1"/>
    </source>
</evidence>
<dbReference type="AlphaFoldDB" id="A0A318KUE7"/>
<dbReference type="Gene3D" id="3.20.20.70">
    <property type="entry name" value="Aldolase class I"/>
    <property type="match status" value="1"/>
</dbReference>
<dbReference type="NCBIfam" id="NF046037">
    <property type="entry name" value="carphisopro"/>
    <property type="match status" value="1"/>
</dbReference>
<protein>
    <submittedName>
        <fullName evidence="2">HMGL-like protein</fullName>
    </submittedName>
</protein>